<dbReference type="PANTHER" id="PTHR20859">
    <property type="entry name" value="INTERFERON/INTERLEUKIN RECEPTOR"/>
    <property type="match status" value="1"/>
</dbReference>
<dbReference type="Pfam" id="PF09294">
    <property type="entry name" value="Interfer-bind"/>
    <property type="match status" value="1"/>
</dbReference>
<feature type="region of interest" description="Disordered" evidence="1">
    <location>
        <begin position="473"/>
        <end position="519"/>
    </location>
</feature>
<reference evidence="6 7" key="1">
    <citation type="submission" date="2024-06" db="EMBL/GenBank/DDBJ databases">
        <authorList>
            <person name="Pan Q."/>
            <person name="Wen M."/>
            <person name="Jouanno E."/>
            <person name="Zahm M."/>
            <person name="Klopp C."/>
            <person name="Cabau C."/>
            <person name="Louis A."/>
            <person name="Berthelot C."/>
            <person name="Parey E."/>
            <person name="Roest Crollius H."/>
            <person name="Montfort J."/>
            <person name="Robinson-Rechavi M."/>
            <person name="Bouchez O."/>
            <person name="Lampietro C."/>
            <person name="Lopez Roques C."/>
            <person name="Donnadieu C."/>
            <person name="Postlethwait J."/>
            <person name="Bobe J."/>
            <person name="Verreycken H."/>
            <person name="Guiguen Y."/>
        </authorList>
    </citation>
    <scope>NUCLEOTIDE SEQUENCE [LARGE SCALE GENOMIC DNA]</scope>
    <source>
        <strain evidence="6">Up_M1</strain>
        <tissue evidence="6">Testis</tissue>
    </source>
</reference>
<dbReference type="InterPro" id="IPR013783">
    <property type="entry name" value="Ig-like_fold"/>
</dbReference>
<feature type="domain" description="Fibronectin type-III" evidence="4">
    <location>
        <begin position="4"/>
        <end position="108"/>
    </location>
</feature>
<feature type="compositionally biased region" description="Low complexity" evidence="1">
    <location>
        <begin position="336"/>
        <end position="345"/>
    </location>
</feature>
<dbReference type="InterPro" id="IPR015373">
    <property type="entry name" value="Interferon/interleukin_rcp_dom"/>
</dbReference>
<dbReference type="InterPro" id="IPR036116">
    <property type="entry name" value="FN3_sf"/>
</dbReference>
<dbReference type="SUPFAM" id="SSF49265">
    <property type="entry name" value="Fibronectin type III"/>
    <property type="match status" value="2"/>
</dbReference>
<evidence type="ECO:0000313" key="7">
    <source>
        <dbReference type="Proteomes" id="UP001557470"/>
    </source>
</evidence>
<feature type="chain" id="PRO_5044782827" evidence="3">
    <location>
        <begin position="17"/>
        <end position="519"/>
    </location>
</feature>
<dbReference type="Pfam" id="PF01108">
    <property type="entry name" value="Tissue_fac"/>
    <property type="match status" value="1"/>
</dbReference>
<keyword evidence="2" id="KW-1133">Transmembrane helix</keyword>
<feature type="compositionally biased region" description="Acidic residues" evidence="1">
    <location>
        <begin position="504"/>
        <end position="513"/>
    </location>
</feature>
<gene>
    <name evidence="6" type="ORF">UPYG_G00158410</name>
</gene>
<evidence type="ECO:0000256" key="3">
    <source>
        <dbReference type="SAM" id="SignalP"/>
    </source>
</evidence>
<feature type="transmembrane region" description="Helical" evidence="2">
    <location>
        <begin position="228"/>
        <end position="250"/>
    </location>
</feature>
<dbReference type="Proteomes" id="UP001557470">
    <property type="component" value="Unassembled WGS sequence"/>
</dbReference>
<keyword evidence="3" id="KW-0732">Signal</keyword>
<feature type="domain" description="Interferon/interleukin receptor" evidence="5">
    <location>
        <begin position="121"/>
        <end position="221"/>
    </location>
</feature>
<keyword evidence="2" id="KW-0472">Membrane</keyword>
<feature type="signal peptide" evidence="3">
    <location>
        <begin position="1"/>
        <end position="16"/>
    </location>
</feature>
<dbReference type="AlphaFoldDB" id="A0ABD0XJA5"/>
<dbReference type="InterPro" id="IPR050650">
    <property type="entry name" value="Type-II_Cytokine-TF_Rcpt"/>
</dbReference>
<protein>
    <submittedName>
        <fullName evidence="6">Uncharacterized protein</fullName>
    </submittedName>
</protein>
<keyword evidence="7" id="KW-1185">Reference proteome</keyword>
<evidence type="ECO:0000256" key="1">
    <source>
        <dbReference type="SAM" id="MobiDB-lite"/>
    </source>
</evidence>
<accession>A0ABD0XJA5</accession>
<evidence type="ECO:0000259" key="5">
    <source>
        <dbReference type="Pfam" id="PF09294"/>
    </source>
</evidence>
<dbReference type="EMBL" id="JAGEUA010000004">
    <property type="protein sequence ID" value="KAL0985543.1"/>
    <property type="molecule type" value="Genomic_DNA"/>
</dbReference>
<feature type="region of interest" description="Disordered" evidence="1">
    <location>
        <begin position="332"/>
        <end position="404"/>
    </location>
</feature>
<dbReference type="InterPro" id="IPR003961">
    <property type="entry name" value="FN3_dom"/>
</dbReference>
<organism evidence="6 7">
    <name type="scientific">Umbra pygmaea</name>
    <name type="common">Eastern mudminnow</name>
    <dbReference type="NCBI Taxonomy" id="75934"/>
    <lineage>
        <taxon>Eukaryota</taxon>
        <taxon>Metazoa</taxon>
        <taxon>Chordata</taxon>
        <taxon>Craniata</taxon>
        <taxon>Vertebrata</taxon>
        <taxon>Euteleostomi</taxon>
        <taxon>Actinopterygii</taxon>
        <taxon>Neopterygii</taxon>
        <taxon>Teleostei</taxon>
        <taxon>Protacanthopterygii</taxon>
        <taxon>Esociformes</taxon>
        <taxon>Umbridae</taxon>
        <taxon>Umbra</taxon>
    </lineage>
</organism>
<evidence type="ECO:0000259" key="4">
    <source>
        <dbReference type="Pfam" id="PF01108"/>
    </source>
</evidence>
<sequence>MTPLIWLVTWLLQAHAAMCDLPAPVNLTLSSHHFVHILSWAPGPGTPSEVHYNVTFRRLRSWNGQWRDVAGCVYIRYPLVCNLTKELSDINNTYYWKVLTILGNLSSTSAANEGFVPIQETHLDPPVVTVNVCGSTLCVNLAPPVEALRDFYDTLHYTLNISKTRSSKRDMFNKDSQSLKSVILKDLANNTEYCVYVRISGKGEPQTAKSNYSQPQCAFTPAKSSADLWISVILCLLTVLPVVFGLLLFLTGFIRLKYNLPEVLNSIRPHKVLFLEPACTEPPDVESSSDWRKVVLMSDDDDASEAESDWDGMTTTGGRLREYEIQRAAATPDNLSSSWSSSRSSTRLCTDPNDIPSLSADPQSAVEMQPGRPGSPLLAAHHRPPLGPKFSPNASQSRPLSGFSPANRLPEQPQGCLLASDLGFRLSLEGDPGMVEVLWQEEEAGTCPEISLLSVSLGRCEETRPEAAMMDLEAQPPSVGGSPVIIRSDSSGWVTEPVRTNAAADDEESEDESTPYLCR</sequence>
<proteinExistence type="predicted"/>
<dbReference type="PANTHER" id="PTHR20859:SF53">
    <property type="entry name" value="INTERLEUKIN-22 RECEPTOR SUBUNIT ALPHA-1"/>
    <property type="match status" value="1"/>
</dbReference>
<evidence type="ECO:0000256" key="2">
    <source>
        <dbReference type="SAM" id="Phobius"/>
    </source>
</evidence>
<evidence type="ECO:0000313" key="6">
    <source>
        <dbReference type="EMBL" id="KAL0985543.1"/>
    </source>
</evidence>
<comment type="caution">
    <text evidence="6">The sequence shown here is derived from an EMBL/GenBank/DDBJ whole genome shotgun (WGS) entry which is preliminary data.</text>
</comment>
<dbReference type="Gene3D" id="2.60.40.10">
    <property type="entry name" value="Immunoglobulins"/>
    <property type="match status" value="1"/>
</dbReference>
<name>A0ABD0XJA5_UMBPY</name>
<keyword evidence="2" id="KW-0812">Transmembrane</keyword>